<dbReference type="InterPro" id="IPR008018">
    <property type="entry name" value="Phage_tail_attach_FII"/>
</dbReference>
<sequence length="108" mass="12435">MWDNSIFDRAFDQAGMRQTVVRLVDGQPASKPFQARFDRPQQIVLDGEVHTTEYSIEFTTSDLQPPLEYGNVLRVEVSKGQFQDFRVKQEPLVQGDGYWTRAELGIIK</sequence>
<dbReference type="Pfam" id="PF05354">
    <property type="entry name" value="Phage_attach"/>
    <property type="match status" value="1"/>
</dbReference>
<organism evidence="1 2">
    <name type="scientific">Alcaligenes nematophilus</name>
    <dbReference type="NCBI Taxonomy" id="2994643"/>
    <lineage>
        <taxon>Bacteria</taxon>
        <taxon>Pseudomonadati</taxon>
        <taxon>Pseudomonadota</taxon>
        <taxon>Betaproteobacteria</taxon>
        <taxon>Burkholderiales</taxon>
        <taxon>Alcaligenaceae</taxon>
        <taxon>Alcaligenes</taxon>
    </lineage>
</organism>
<dbReference type="EMBL" id="JAPQTC020000004">
    <property type="protein sequence ID" value="MDT8505402.1"/>
    <property type="molecule type" value="Genomic_DNA"/>
</dbReference>
<keyword evidence="2" id="KW-1185">Reference proteome</keyword>
<dbReference type="RefSeq" id="WP_268380478.1">
    <property type="nucleotide sequence ID" value="NZ_JAPQTC020000004.1"/>
</dbReference>
<reference evidence="1" key="1">
    <citation type="submission" date="2023-08" db="EMBL/GenBank/DDBJ databases">
        <title>Study of Resistomes in environmental pathogenic environmental.</title>
        <authorList>
            <person name="Bhattacharjee A."/>
            <person name="Singh A.K."/>
        </authorList>
    </citation>
    <scope>NUCLEOTIDE SEQUENCE</scope>
    <source>
        <strain evidence="1">S1</strain>
    </source>
</reference>
<proteinExistence type="predicted"/>
<dbReference type="Proteomes" id="UP001074635">
    <property type="component" value="Unassembled WGS sequence"/>
</dbReference>
<evidence type="ECO:0000313" key="1">
    <source>
        <dbReference type="EMBL" id="MDT8505402.1"/>
    </source>
</evidence>
<accession>A0ABU3MV04</accession>
<evidence type="ECO:0000313" key="2">
    <source>
        <dbReference type="Proteomes" id="UP001074635"/>
    </source>
</evidence>
<comment type="caution">
    <text evidence="1">The sequence shown here is derived from an EMBL/GenBank/DDBJ whole genome shotgun (WGS) entry which is preliminary data.</text>
</comment>
<gene>
    <name evidence="1" type="ORF">OYC61_013945</name>
</gene>
<protein>
    <submittedName>
        <fullName evidence="1">Uncharacterized protein</fullName>
    </submittedName>
</protein>
<name>A0ABU3MV04_9BURK</name>